<dbReference type="PANTHER" id="PTHR22872">
    <property type="entry name" value="BTK-BINDING PROTEIN-RELATED"/>
    <property type="match status" value="1"/>
</dbReference>
<feature type="non-terminal residue" evidence="4">
    <location>
        <position position="543"/>
    </location>
</feature>
<gene>
    <name evidence="4" type="primary">Rcbtb1_20</name>
    <name evidence="4" type="ORF">G6Z76_0009186</name>
</gene>
<dbReference type="PROSITE" id="PS50012">
    <property type="entry name" value="RCC1_3"/>
    <property type="match status" value="2"/>
</dbReference>
<feature type="domain" description="BTB" evidence="3">
    <location>
        <begin position="372"/>
        <end position="439"/>
    </location>
</feature>
<evidence type="ECO:0000313" key="5">
    <source>
        <dbReference type="Proteomes" id="UP000669903"/>
    </source>
</evidence>
<evidence type="ECO:0000259" key="3">
    <source>
        <dbReference type="PROSITE" id="PS50097"/>
    </source>
</evidence>
<evidence type="ECO:0000313" key="4">
    <source>
        <dbReference type="EMBL" id="KAG5341969.1"/>
    </source>
</evidence>
<comment type="caution">
    <text evidence="4">The sequence shown here is derived from an EMBL/GenBank/DDBJ whole genome shotgun (WGS) entry which is preliminary data.</text>
</comment>
<dbReference type="Pfam" id="PF13540">
    <property type="entry name" value="RCC1_2"/>
    <property type="match status" value="1"/>
</dbReference>
<sequence length="543" mass="62504">VSVIIMSIPFKFNENLIEQNDEEEQSIDSITLRRWLAQRTSIDYENYDICHINKKHPIEVDIMFKTAIKLLIANTSNKVVLVTEDGEKHVWQDTSAKPTFNSESTDNEIENEIMANLDKLSEFIRFTSYKVDWSNIRIVKAAANTINFLILTDDGKVYYINIWIDGKSCSIYQIDIKEKITCMSCGNNFYVVVTDNCKTYSWDINKCGELGLGTSQTLGELPIVKEPRKIAAFAGKTIVKVACGIDHILALTDKGKVYGWGSNTYRQLNLNNRVDLISSPIKINIDNIKKVSDIAVIDYKNFVKSSMGHIYTWGFIFNVPIKKLVVCECTNAFDVCDSMIAHSPMSVACEFINEEFHILNNLETAFNDQSTSDLTIVIEKQTIYVHKAILKIRSLYFENMFRANCIESKQSIIEIHYYRYVVYKTFLEYLYTGRINLSSFEDLLDLLQLADEVCLKNLQINCTGTIKKTITVSNVIHFFNLINKMAEHYKEELMKYCFHFYFKNMTKVIQTEGFQQLDAATTAMFIDKGRDFFSSIINRSDLK</sequence>
<accession>A0A836F8Q1</accession>
<dbReference type="InterPro" id="IPR051625">
    <property type="entry name" value="Signaling_Regulatory_Domain"/>
</dbReference>
<dbReference type="PROSITE" id="PS00626">
    <property type="entry name" value="RCC1_2"/>
    <property type="match status" value="1"/>
</dbReference>
<dbReference type="InterPro" id="IPR009091">
    <property type="entry name" value="RCC1/BLIP-II"/>
</dbReference>
<dbReference type="SUPFAM" id="SSF54695">
    <property type="entry name" value="POZ domain"/>
    <property type="match status" value="1"/>
</dbReference>
<dbReference type="Gene3D" id="2.130.10.30">
    <property type="entry name" value="Regulator of chromosome condensation 1/beta-lactamase-inhibitor protein II"/>
    <property type="match status" value="1"/>
</dbReference>
<dbReference type="Pfam" id="PF00651">
    <property type="entry name" value="BTB"/>
    <property type="match status" value="1"/>
</dbReference>
<dbReference type="Gene3D" id="3.30.710.10">
    <property type="entry name" value="Potassium Channel Kv1.1, Chain A"/>
    <property type="match status" value="1"/>
</dbReference>
<dbReference type="AlphaFoldDB" id="A0A836F8Q1"/>
<dbReference type="InterPro" id="IPR011333">
    <property type="entry name" value="SKP1/BTB/POZ_sf"/>
</dbReference>
<dbReference type="PROSITE" id="PS50097">
    <property type="entry name" value="BTB"/>
    <property type="match status" value="1"/>
</dbReference>
<protein>
    <submittedName>
        <fullName evidence="4">RCBT1 protein</fullName>
    </submittedName>
</protein>
<dbReference type="InterPro" id="IPR000210">
    <property type="entry name" value="BTB/POZ_dom"/>
</dbReference>
<dbReference type="InterPro" id="IPR000408">
    <property type="entry name" value="Reg_chr_condens"/>
</dbReference>
<name>A0A836F8Q1_9HYME</name>
<organism evidence="4 5">
    <name type="scientific">Acromyrmex charruanus</name>
    <dbReference type="NCBI Taxonomy" id="2715315"/>
    <lineage>
        <taxon>Eukaryota</taxon>
        <taxon>Metazoa</taxon>
        <taxon>Ecdysozoa</taxon>
        <taxon>Arthropoda</taxon>
        <taxon>Hexapoda</taxon>
        <taxon>Insecta</taxon>
        <taxon>Pterygota</taxon>
        <taxon>Neoptera</taxon>
        <taxon>Endopterygota</taxon>
        <taxon>Hymenoptera</taxon>
        <taxon>Apocrita</taxon>
        <taxon>Aculeata</taxon>
        <taxon>Formicoidea</taxon>
        <taxon>Formicidae</taxon>
        <taxon>Myrmicinae</taxon>
        <taxon>Acromyrmex</taxon>
    </lineage>
</organism>
<proteinExistence type="predicted"/>
<feature type="non-terminal residue" evidence="4">
    <location>
        <position position="1"/>
    </location>
</feature>
<feature type="repeat" description="RCC1" evidence="2">
    <location>
        <begin position="197"/>
        <end position="254"/>
    </location>
</feature>
<dbReference type="SMART" id="SM00225">
    <property type="entry name" value="BTB"/>
    <property type="match status" value="1"/>
</dbReference>
<dbReference type="Proteomes" id="UP000669903">
    <property type="component" value="Unassembled WGS sequence"/>
</dbReference>
<evidence type="ECO:0000256" key="1">
    <source>
        <dbReference type="ARBA" id="ARBA00022737"/>
    </source>
</evidence>
<feature type="repeat" description="RCC1" evidence="2">
    <location>
        <begin position="255"/>
        <end position="307"/>
    </location>
</feature>
<dbReference type="EMBL" id="JAANIC010003227">
    <property type="protein sequence ID" value="KAG5341969.1"/>
    <property type="molecule type" value="Genomic_DNA"/>
</dbReference>
<keyword evidence="1" id="KW-0677">Repeat</keyword>
<reference evidence="4" key="1">
    <citation type="submission" date="2020-03" db="EMBL/GenBank/DDBJ databases">
        <title>Relaxed selection underlies rapid genomic changes in the transitions from sociality to social parasitism in ants.</title>
        <authorList>
            <person name="Bi X."/>
        </authorList>
    </citation>
    <scope>NUCLEOTIDE SEQUENCE</scope>
    <source>
        <strain evidence="4">BGI-DK2014a</strain>
        <tissue evidence="4">Whole body</tissue>
    </source>
</reference>
<evidence type="ECO:0000256" key="2">
    <source>
        <dbReference type="PROSITE-ProRule" id="PRU00235"/>
    </source>
</evidence>
<keyword evidence="5" id="KW-1185">Reference proteome</keyword>
<dbReference type="SUPFAM" id="SSF50985">
    <property type="entry name" value="RCC1/BLIP-II"/>
    <property type="match status" value="1"/>
</dbReference>